<dbReference type="Proteomes" id="UP001566132">
    <property type="component" value="Unassembled WGS sequence"/>
</dbReference>
<proteinExistence type="predicted"/>
<gene>
    <name evidence="1" type="ORF">ABEB36_015512</name>
</gene>
<comment type="caution">
    <text evidence="1">The sequence shown here is derived from an EMBL/GenBank/DDBJ whole genome shotgun (WGS) entry which is preliminary data.</text>
</comment>
<dbReference type="EMBL" id="JBDJPC010000017">
    <property type="protein sequence ID" value="KAL1487862.1"/>
    <property type="molecule type" value="Genomic_DNA"/>
</dbReference>
<protein>
    <submittedName>
        <fullName evidence="1">Uncharacterized protein</fullName>
    </submittedName>
</protein>
<name>A0ABD1E1M8_HYPHA</name>
<keyword evidence="2" id="KW-1185">Reference proteome</keyword>
<organism evidence="1 2">
    <name type="scientific">Hypothenemus hampei</name>
    <name type="common">Coffee berry borer</name>
    <dbReference type="NCBI Taxonomy" id="57062"/>
    <lineage>
        <taxon>Eukaryota</taxon>
        <taxon>Metazoa</taxon>
        <taxon>Ecdysozoa</taxon>
        <taxon>Arthropoda</taxon>
        <taxon>Hexapoda</taxon>
        <taxon>Insecta</taxon>
        <taxon>Pterygota</taxon>
        <taxon>Neoptera</taxon>
        <taxon>Endopterygota</taxon>
        <taxon>Coleoptera</taxon>
        <taxon>Polyphaga</taxon>
        <taxon>Cucujiformia</taxon>
        <taxon>Curculionidae</taxon>
        <taxon>Scolytinae</taxon>
        <taxon>Hypothenemus</taxon>
    </lineage>
</organism>
<reference evidence="1 2" key="1">
    <citation type="submission" date="2024-05" db="EMBL/GenBank/DDBJ databases">
        <title>Genetic variation in Jamaican populations of the coffee berry borer (Hypothenemus hampei).</title>
        <authorList>
            <person name="Errbii M."/>
            <person name="Myrie A."/>
        </authorList>
    </citation>
    <scope>NUCLEOTIDE SEQUENCE [LARGE SCALE GENOMIC DNA]</scope>
    <source>
        <strain evidence="1">JA-Hopewell-2020-01-JO</strain>
        <tissue evidence="1">Whole body</tissue>
    </source>
</reference>
<accession>A0ABD1E1M8</accession>
<dbReference type="AlphaFoldDB" id="A0ABD1E1M8"/>
<evidence type="ECO:0000313" key="2">
    <source>
        <dbReference type="Proteomes" id="UP001566132"/>
    </source>
</evidence>
<evidence type="ECO:0000313" key="1">
    <source>
        <dbReference type="EMBL" id="KAL1487862.1"/>
    </source>
</evidence>
<sequence length="164" mass="18840">MWLRPIACRGCGSSRGAVSWRVQAQIQRFIRNVRIKRRILKTIHIYLKHSGLKENKGQTEVCRRGHNSSSTKEGGLSSIYSCPNCPLDPKGPSGGIFRQEKRNKHGRYRARQCIQFKKGCQIINYMAKVPERCVYTITVKYEVSTTNQNLAINFTECTNFENNQ</sequence>